<dbReference type="EMBL" id="WQNF01000008">
    <property type="protein sequence ID" value="MVT66350.1"/>
    <property type="molecule type" value="Genomic_DNA"/>
</dbReference>
<dbReference type="Pfam" id="PF04773">
    <property type="entry name" value="FecR"/>
    <property type="match status" value="1"/>
</dbReference>
<accession>A0A844SVC7</accession>
<sequence length="221" mass="23432">MEGIVRIHLIVQLLASFVLALATLTPGQVQAQTEPAQPAVENIQLKFIGRVVAATGSVTIEHPSAVVVQAGLPGKLPQAQVGDPVYLGDVVQTGADGRVGINFTDGTSFNLSSNAKMAMTEFVYDPNGKSNSTLLKLTNGTFTFVAGNIAKTGDMKIDTPVATMGIRGTTPRIEISDDGTVRFATLVEEGKSKVRKVGTRTPQQPEQNTLHKFNPNICRGC</sequence>
<feature type="domain" description="FecR protein" evidence="2">
    <location>
        <begin position="89"/>
        <end position="181"/>
    </location>
</feature>
<dbReference type="Proteomes" id="UP000436468">
    <property type="component" value="Unassembled WGS sequence"/>
</dbReference>
<evidence type="ECO:0000256" key="1">
    <source>
        <dbReference type="SAM" id="SignalP"/>
    </source>
</evidence>
<keyword evidence="4" id="KW-1185">Reference proteome</keyword>
<comment type="caution">
    <text evidence="3">The sequence shown here is derived from an EMBL/GenBank/DDBJ whole genome shotgun (WGS) entry which is preliminary data.</text>
</comment>
<evidence type="ECO:0000313" key="4">
    <source>
        <dbReference type="Proteomes" id="UP000436468"/>
    </source>
</evidence>
<evidence type="ECO:0000313" key="3">
    <source>
        <dbReference type="EMBL" id="MVT66350.1"/>
    </source>
</evidence>
<organism evidence="3 4">
    <name type="scientific">Bradyrhizobium pachyrhizi</name>
    <dbReference type="NCBI Taxonomy" id="280333"/>
    <lineage>
        <taxon>Bacteria</taxon>
        <taxon>Pseudomonadati</taxon>
        <taxon>Pseudomonadota</taxon>
        <taxon>Alphaproteobacteria</taxon>
        <taxon>Hyphomicrobiales</taxon>
        <taxon>Nitrobacteraceae</taxon>
        <taxon>Bradyrhizobium</taxon>
    </lineage>
</organism>
<dbReference type="InterPro" id="IPR006860">
    <property type="entry name" value="FecR"/>
</dbReference>
<feature type="signal peptide" evidence="1">
    <location>
        <begin position="1"/>
        <end position="31"/>
    </location>
</feature>
<name>A0A844SVC7_9BRAD</name>
<gene>
    <name evidence="3" type="ORF">GPL21_14715</name>
</gene>
<dbReference type="AlphaFoldDB" id="A0A844SVC7"/>
<protein>
    <recommendedName>
        <fullName evidence="2">FecR protein domain-containing protein</fullName>
    </recommendedName>
</protein>
<feature type="chain" id="PRO_5032295110" description="FecR protein domain-containing protein" evidence="1">
    <location>
        <begin position="32"/>
        <end position="221"/>
    </location>
</feature>
<proteinExistence type="predicted"/>
<keyword evidence="1" id="KW-0732">Signal</keyword>
<reference evidence="3 4" key="1">
    <citation type="submission" date="2019-12" db="EMBL/GenBank/DDBJ databases">
        <title>Draft genome sequences Bradyrhizobium cajani AMBPC1010, Bradyrhizobium pachyrhizi AMBPC1040 and Bradyrhizobium yuanmingense ALSPC3051, three plant growth promoting strains isolated from nodules of Cajanus cajan L. in Dominican Republic.</title>
        <authorList>
            <person name="Flores-Felix J.D."/>
            <person name="Araujo J."/>
            <person name="Diaz-Alcantara C."/>
            <person name="Gonzalez-Andres F."/>
            <person name="Velazquez E."/>
        </authorList>
    </citation>
    <scope>NUCLEOTIDE SEQUENCE [LARGE SCALE GENOMIC DNA]</scope>
    <source>
        <strain evidence="3 4">1040</strain>
    </source>
</reference>
<dbReference type="PANTHER" id="PTHR38731">
    <property type="entry name" value="LIPL45-RELATED LIPOPROTEIN-RELATED"/>
    <property type="match status" value="1"/>
</dbReference>
<evidence type="ECO:0000259" key="2">
    <source>
        <dbReference type="Pfam" id="PF04773"/>
    </source>
</evidence>